<sequence length="310" mass="33461">MASRVIHGIHPPPSHEQPWPSFKLPFTDLAAGSLAGAAQVIVGHPLDTVKVRAQISPKGMFKSPSDIILKTIRKEGLFALYKGMASPLLGIAAQNSLLFTAFSFSKRLVSDTPDLSVGQTAAAGALAGAANSVLASPVELFKIRMQAQYGGTSDRKLSQVARDVWNESGFRNGVMRGFWITVLREIPAYAGFYSAFEASKRGFRSKLYPELGPEESLPVWCLMLSGSTGGIANWLACYPLDVVKSKVQLSNKPLSDKGIGYIAEEFRTIAREQGHQAFFRGLSPTLLRAIPAAAATFTTFELSKNVLEGL</sequence>
<evidence type="ECO:0000313" key="2">
    <source>
        <dbReference type="Proteomes" id="UP000245626"/>
    </source>
</evidence>
<dbReference type="Proteomes" id="UP000245626">
    <property type="component" value="Unassembled WGS sequence"/>
</dbReference>
<organism evidence="1 2">
    <name type="scientific">Violaceomyces palustris</name>
    <dbReference type="NCBI Taxonomy" id="1673888"/>
    <lineage>
        <taxon>Eukaryota</taxon>
        <taxon>Fungi</taxon>
        <taxon>Dikarya</taxon>
        <taxon>Basidiomycota</taxon>
        <taxon>Ustilaginomycotina</taxon>
        <taxon>Ustilaginomycetes</taxon>
        <taxon>Violaceomycetales</taxon>
        <taxon>Violaceomycetaceae</taxon>
        <taxon>Violaceomyces</taxon>
    </lineage>
</organism>
<dbReference type="EMBL" id="KZ820550">
    <property type="protein sequence ID" value="PWN47090.1"/>
    <property type="molecule type" value="Genomic_DNA"/>
</dbReference>
<gene>
    <name evidence="1" type="ORF">IE53DRAFT_271518</name>
</gene>
<reference evidence="1 2" key="1">
    <citation type="journal article" date="2018" name="Mol. Biol. Evol.">
        <title>Broad Genomic Sampling Reveals a Smut Pathogenic Ancestry of the Fungal Clade Ustilaginomycotina.</title>
        <authorList>
            <person name="Kijpornyongpan T."/>
            <person name="Mondo S.J."/>
            <person name="Barry K."/>
            <person name="Sandor L."/>
            <person name="Lee J."/>
            <person name="Lipzen A."/>
            <person name="Pangilinan J."/>
            <person name="LaButti K."/>
            <person name="Hainaut M."/>
            <person name="Henrissat B."/>
            <person name="Grigoriev I.V."/>
            <person name="Spatafora J.W."/>
            <person name="Aime M.C."/>
        </authorList>
    </citation>
    <scope>NUCLEOTIDE SEQUENCE [LARGE SCALE GENOMIC DNA]</scope>
    <source>
        <strain evidence="1 2">SA 807</strain>
    </source>
</reference>
<name>A0ACD0NMV1_9BASI</name>
<protein>
    <submittedName>
        <fullName evidence="1">Mitochondrial carrier</fullName>
    </submittedName>
</protein>
<keyword evidence="2" id="KW-1185">Reference proteome</keyword>
<proteinExistence type="predicted"/>
<evidence type="ECO:0000313" key="1">
    <source>
        <dbReference type="EMBL" id="PWN47090.1"/>
    </source>
</evidence>
<accession>A0ACD0NMV1</accession>